<dbReference type="InterPro" id="IPR001608">
    <property type="entry name" value="Ala_racemase_N"/>
</dbReference>
<dbReference type="InterPro" id="IPR011078">
    <property type="entry name" value="PyrdxlP_homeostasis"/>
</dbReference>
<evidence type="ECO:0000259" key="5">
    <source>
        <dbReference type="Pfam" id="PF01168"/>
    </source>
</evidence>
<feature type="domain" description="Alanine racemase N-terminal" evidence="5">
    <location>
        <begin position="43"/>
        <end position="255"/>
    </location>
</feature>
<evidence type="ECO:0000313" key="6">
    <source>
        <dbReference type="EMBL" id="CAG9854251.1"/>
    </source>
</evidence>
<feature type="modified residue" description="N6-(pyridoxal phosphate)lysine" evidence="2 3">
    <location>
        <position position="51"/>
    </location>
</feature>
<dbReference type="InterPro" id="IPR029066">
    <property type="entry name" value="PLP-binding_barrel"/>
</dbReference>
<dbReference type="NCBIfam" id="TIGR00044">
    <property type="entry name" value="YggS family pyridoxal phosphate-dependent enzyme"/>
    <property type="match status" value="1"/>
</dbReference>
<comment type="similarity">
    <text evidence="2 4">Belongs to the pyridoxal phosphate-binding protein YggS/PROSC family.</text>
</comment>
<comment type="cofactor">
    <cofactor evidence="3">
        <name>pyridoxal 5'-phosphate</name>
        <dbReference type="ChEBI" id="CHEBI:597326"/>
    </cofactor>
</comment>
<dbReference type="EMBL" id="OU900094">
    <property type="protein sequence ID" value="CAG9854251.1"/>
    <property type="molecule type" value="Genomic_DNA"/>
</dbReference>
<dbReference type="PIRSF" id="PIRSF004848">
    <property type="entry name" value="YBL036c_PLPDEIII"/>
    <property type="match status" value="1"/>
</dbReference>
<proteinExistence type="inferred from homology"/>
<dbReference type="OrthoDB" id="10264196at2759"/>
<comment type="function">
    <text evidence="2">Pyridoxal 5'-phosphate (PLP)-binding protein, which may be involved in intracellular homeostatic regulation of pyridoxal 5'-phosphate (PLP), the active form of vitamin B6.</text>
</comment>
<dbReference type="Proteomes" id="UP001153712">
    <property type="component" value="Chromosome 1"/>
</dbReference>
<dbReference type="Gene3D" id="3.20.20.10">
    <property type="entry name" value="Alanine racemase"/>
    <property type="match status" value="1"/>
</dbReference>
<dbReference type="HAMAP" id="MF_02087">
    <property type="entry name" value="PLP_homeostasis"/>
    <property type="match status" value="1"/>
</dbReference>
<dbReference type="PROSITE" id="PS01211">
    <property type="entry name" value="UPF0001"/>
    <property type="match status" value="1"/>
</dbReference>
<dbReference type="PANTHER" id="PTHR10146:SF14">
    <property type="entry name" value="PYRIDOXAL PHOSPHATE HOMEOSTASIS PROTEIN"/>
    <property type="match status" value="1"/>
</dbReference>
<dbReference type="AlphaFoldDB" id="A0A9N9XJN5"/>
<evidence type="ECO:0000256" key="2">
    <source>
        <dbReference type="HAMAP-Rule" id="MF_03225"/>
    </source>
</evidence>
<accession>A0A9N9XJN5</accession>
<dbReference type="SUPFAM" id="SSF51419">
    <property type="entry name" value="PLP-binding barrel"/>
    <property type="match status" value="1"/>
</dbReference>
<keyword evidence="7" id="KW-1185">Reference proteome</keyword>
<gene>
    <name evidence="6" type="ORF">PHYEVI_LOCUS715</name>
</gene>
<evidence type="ECO:0000256" key="3">
    <source>
        <dbReference type="PIRSR" id="PIRSR004848-1"/>
    </source>
</evidence>
<evidence type="ECO:0000256" key="4">
    <source>
        <dbReference type="RuleBase" id="RU004514"/>
    </source>
</evidence>
<evidence type="ECO:0000313" key="7">
    <source>
        <dbReference type="Proteomes" id="UP001153712"/>
    </source>
</evidence>
<dbReference type="FunFam" id="3.20.20.10:FF:000007">
    <property type="entry name" value="Pyridoxal phosphate homeostasis protein"/>
    <property type="match status" value="1"/>
</dbReference>
<evidence type="ECO:0000256" key="1">
    <source>
        <dbReference type="ARBA" id="ARBA00022898"/>
    </source>
</evidence>
<sequence length="258" mass="28869">MCFNSAQILRKMTEGDIKYGLKVVLSKIQAACSKRSSELQDVTPRLVAVSKTKPANLLVAAYEEGQRHFGENYVQELEEKSRSPIILTNCADIKWHFIGHLQSNKVNKVLCLPNIYMIETVDSQKLASTINKNWEKYRQSDSKLKIMLQVNTSNEEEKSGISPSEVVDVAKFVLNDCNNLELAGLMTIGKFGYDLSNGPNPDFICLKKCREDLCQKLGIDWKNVELSMGMSDDFEHAIELGSTNVRVGSSIFGARAKP</sequence>
<protein>
    <recommendedName>
        <fullName evidence="2">Pyridoxal phosphate homeostasis protein</fullName>
        <shortName evidence="2">PLP homeostasis protein</shortName>
    </recommendedName>
</protein>
<reference evidence="6" key="1">
    <citation type="submission" date="2022-01" db="EMBL/GenBank/DDBJ databases">
        <authorList>
            <person name="King R."/>
        </authorList>
    </citation>
    <scope>NUCLEOTIDE SEQUENCE</scope>
</reference>
<name>A0A9N9XJN5_PHYSR</name>
<dbReference type="CDD" id="cd06822">
    <property type="entry name" value="PLPDE_III_YBL036c_euk"/>
    <property type="match status" value="1"/>
</dbReference>
<organism evidence="6 7">
    <name type="scientific">Phyllotreta striolata</name>
    <name type="common">Striped flea beetle</name>
    <name type="synonym">Crioceris striolata</name>
    <dbReference type="NCBI Taxonomy" id="444603"/>
    <lineage>
        <taxon>Eukaryota</taxon>
        <taxon>Metazoa</taxon>
        <taxon>Ecdysozoa</taxon>
        <taxon>Arthropoda</taxon>
        <taxon>Hexapoda</taxon>
        <taxon>Insecta</taxon>
        <taxon>Pterygota</taxon>
        <taxon>Neoptera</taxon>
        <taxon>Endopterygota</taxon>
        <taxon>Coleoptera</taxon>
        <taxon>Polyphaga</taxon>
        <taxon>Cucujiformia</taxon>
        <taxon>Chrysomeloidea</taxon>
        <taxon>Chrysomelidae</taxon>
        <taxon>Galerucinae</taxon>
        <taxon>Alticini</taxon>
        <taxon>Phyllotreta</taxon>
    </lineage>
</organism>
<keyword evidence="1 2" id="KW-0663">Pyridoxal phosphate</keyword>
<dbReference type="Pfam" id="PF01168">
    <property type="entry name" value="Ala_racemase_N"/>
    <property type="match status" value="1"/>
</dbReference>
<dbReference type="GO" id="GO:0030170">
    <property type="term" value="F:pyridoxal phosphate binding"/>
    <property type="evidence" value="ECO:0007669"/>
    <property type="project" value="UniProtKB-UniRule"/>
</dbReference>
<dbReference type="PANTHER" id="PTHR10146">
    <property type="entry name" value="PROLINE SYNTHETASE CO-TRANSCRIBED BACTERIAL HOMOLOG PROTEIN"/>
    <property type="match status" value="1"/>
</dbReference>